<dbReference type="InterPro" id="IPR016205">
    <property type="entry name" value="Glycerol_DH"/>
</dbReference>
<dbReference type="InterPro" id="IPR001670">
    <property type="entry name" value="ADH_Fe/GldA"/>
</dbReference>
<dbReference type="InterPro" id="IPR018211">
    <property type="entry name" value="ADH_Fe_CS"/>
</dbReference>
<dbReference type="SUPFAM" id="SSF56796">
    <property type="entry name" value="Dehydroquinate synthase-like"/>
    <property type="match status" value="1"/>
</dbReference>
<proteinExistence type="inferred from homology"/>
<dbReference type="Gene3D" id="1.20.1090.10">
    <property type="entry name" value="Dehydroquinate synthase-like - alpha domain"/>
    <property type="match status" value="1"/>
</dbReference>
<gene>
    <name evidence="5" type="ORF">ACFO26_04755</name>
</gene>
<dbReference type="PROSITE" id="PS00913">
    <property type="entry name" value="ADH_IRON_1"/>
    <property type="match status" value="1"/>
</dbReference>
<name>A0ABV9JCN6_9LACT</name>
<sequence>MNIAEEVRPGANRYVSGQGILQELELYLTDFGKIAVVTGEKSFRAFSDFYQKDLPYPIFRYDGTVSVEDGERLAAEIAENGETDTILAIGAGRVLDTAKLVAENLSARLIILPTLISNCAPYTPIGAIYHPDHSFHKVAYFSRVSELTLVDVDFLLGTPRDYLVAGIGDTLAKWYEMEGIVRHVPAEELSASTRLGFASAQEILKILLADSAPALLDLEAQKVTTAFERIADAIIELSGTVGGFAGAYGRMAGAHALHNGLSLLSETHAILHGAKVAYGVLVQLSYTNDWEEIAKILPFYQASSLPTTLAELNIATFDREKLREVADFAAGKNESYNLIDPDVTAEKVLTAIEKLEKFVAEQ</sequence>
<keyword evidence="2" id="KW-0479">Metal-binding</keyword>
<evidence type="ECO:0000313" key="5">
    <source>
        <dbReference type="EMBL" id="MFC4652211.1"/>
    </source>
</evidence>
<evidence type="ECO:0000313" key="6">
    <source>
        <dbReference type="Proteomes" id="UP001595987"/>
    </source>
</evidence>
<reference evidence="6" key="1">
    <citation type="journal article" date="2019" name="Int. J. Syst. Evol. Microbiol.">
        <title>The Global Catalogue of Microorganisms (GCM) 10K type strain sequencing project: providing services to taxonomists for standard genome sequencing and annotation.</title>
        <authorList>
            <consortium name="The Broad Institute Genomics Platform"/>
            <consortium name="The Broad Institute Genome Sequencing Center for Infectious Disease"/>
            <person name="Wu L."/>
            <person name="Ma J."/>
        </authorList>
    </citation>
    <scope>NUCLEOTIDE SEQUENCE [LARGE SCALE GENOMIC DNA]</scope>
    <source>
        <strain evidence="6">CCUG 63287</strain>
    </source>
</reference>
<accession>A0ABV9JCN6</accession>
<comment type="similarity">
    <text evidence="1">Belongs to the iron-containing alcohol dehydrogenase family.</text>
</comment>
<dbReference type="Pfam" id="PF00465">
    <property type="entry name" value="Fe-ADH"/>
    <property type="match status" value="1"/>
</dbReference>
<keyword evidence="3" id="KW-0560">Oxidoreductase</keyword>
<dbReference type="RefSeq" id="WP_213535360.1">
    <property type="nucleotide sequence ID" value="NZ_BOVQ01000004.1"/>
</dbReference>
<dbReference type="EMBL" id="JBHSGD010000005">
    <property type="protein sequence ID" value="MFC4652211.1"/>
    <property type="molecule type" value="Genomic_DNA"/>
</dbReference>
<protein>
    <submittedName>
        <fullName evidence="5">Iron-containing alcohol dehydrogenase family protein</fullName>
    </submittedName>
</protein>
<dbReference type="Gene3D" id="3.40.50.1970">
    <property type="match status" value="1"/>
</dbReference>
<dbReference type="PIRSF" id="PIRSF000112">
    <property type="entry name" value="Glycerol_dehydrogenase"/>
    <property type="match status" value="1"/>
</dbReference>
<dbReference type="PANTHER" id="PTHR43616">
    <property type="entry name" value="GLYCEROL DEHYDROGENASE"/>
    <property type="match status" value="1"/>
</dbReference>
<keyword evidence="6" id="KW-1185">Reference proteome</keyword>
<comment type="caution">
    <text evidence="5">The sequence shown here is derived from an EMBL/GenBank/DDBJ whole genome shotgun (WGS) entry which is preliminary data.</text>
</comment>
<dbReference type="CDD" id="cd08172">
    <property type="entry name" value="GlyDH-like"/>
    <property type="match status" value="1"/>
</dbReference>
<evidence type="ECO:0000259" key="4">
    <source>
        <dbReference type="Pfam" id="PF00465"/>
    </source>
</evidence>
<evidence type="ECO:0000256" key="2">
    <source>
        <dbReference type="ARBA" id="ARBA00022723"/>
    </source>
</evidence>
<dbReference type="PANTHER" id="PTHR43616:SF3">
    <property type="entry name" value="HYDROXYCARBOXYLATE DEHYDROGENASE A"/>
    <property type="match status" value="1"/>
</dbReference>
<evidence type="ECO:0000256" key="3">
    <source>
        <dbReference type="ARBA" id="ARBA00023002"/>
    </source>
</evidence>
<evidence type="ECO:0000256" key="1">
    <source>
        <dbReference type="ARBA" id="ARBA00007358"/>
    </source>
</evidence>
<organism evidence="5 6">
    <name type="scientific">Lactococcus nasutitermitis</name>
    <dbReference type="NCBI Taxonomy" id="1652957"/>
    <lineage>
        <taxon>Bacteria</taxon>
        <taxon>Bacillati</taxon>
        <taxon>Bacillota</taxon>
        <taxon>Bacilli</taxon>
        <taxon>Lactobacillales</taxon>
        <taxon>Streptococcaceae</taxon>
        <taxon>Lactococcus</taxon>
    </lineage>
</organism>
<feature type="domain" description="Alcohol dehydrogenase iron-type/glycerol dehydrogenase GldA" evidence="4">
    <location>
        <begin position="12"/>
        <end position="151"/>
    </location>
</feature>
<dbReference type="Proteomes" id="UP001595987">
    <property type="component" value="Unassembled WGS sequence"/>
</dbReference>